<dbReference type="InterPro" id="IPR035959">
    <property type="entry name" value="RutC-like_sf"/>
</dbReference>
<dbReference type="CDD" id="cd00448">
    <property type="entry name" value="YjgF_YER057c_UK114_family"/>
    <property type="match status" value="1"/>
</dbReference>
<keyword evidence="2" id="KW-0732">Signal</keyword>
<dbReference type="PANTHER" id="PTHR11803:SF58">
    <property type="entry name" value="PROTEIN HMF1-RELATED"/>
    <property type="match status" value="1"/>
</dbReference>
<comment type="caution">
    <text evidence="3">The sequence shown here is derived from an EMBL/GenBank/DDBJ whole genome shotgun (WGS) entry which is preliminary data.</text>
</comment>
<feature type="chain" id="PRO_5041432125" evidence="2">
    <location>
        <begin position="23"/>
        <end position="155"/>
    </location>
</feature>
<dbReference type="AlphaFoldDB" id="A0AA39G913"/>
<sequence length="155" mass="16345">MLYSSFFKSTTLLLAMVGGIFAAPSSDNHKRAPKSPITHLGNKGPILSGAVMTKDLVYTSGTVPSINGTIPEGIEAQTTVIINSISALLEEAGTSWDLALKTTVFLADMGDFQAMNAVYSALLPNPKPARTTIQAGKLPGDFLIEIEAVVARPHC</sequence>
<organism evidence="3 4">
    <name type="scientific">Sarocladium strictum</name>
    <name type="common">Black bundle disease fungus</name>
    <name type="synonym">Acremonium strictum</name>
    <dbReference type="NCBI Taxonomy" id="5046"/>
    <lineage>
        <taxon>Eukaryota</taxon>
        <taxon>Fungi</taxon>
        <taxon>Dikarya</taxon>
        <taxon>Ascomycota</taxon>
        <taxon>Pezizomycotina</taxon>
        <taxon>Sordariomycetes</taxon>
        <taxon>Hypocreomycetidae</taxon>
        <taxon>Hypocreales</taxon>
        <taxon>Sarocladiaceae</taxon>
        <taxon>Sarocladium</taxon>
    </lineage>
</organism>
<dbReference type="GO" id="GO:0005739">
    <property type="term" value="C:mitochondrion"/>
    <property type="evidence" value="ECO:0007669"/>
    <property type="project" value="TreeGrafter"/>
</dbReference>
<evidence type="ECO:0000256" key="2">
    <source>
        <dbReference type="SAM" id="SignalP"/>
    </source>
</evidence>
<dbReference type="InterPro" id="IPR006175">
    <property type="entry name" value="YjgF/YER057c/UK114"/>
</dbReference>
<reference evidence="3" key="1">
    <citation type="submission" date="2022-10" db="EMBL/GenBank/DDBJ databases">
        <title>Determination and structural analysis of whole genome sequence of Sarocladium strictum F4-1.</title>
        <authorList>
            <person name="Hu L."/>
            <person name="Jiang Y."/>
        </authorList>
    </citation>
    <scope>NUCLEOTIDE SEQUENCE</scope>
    <source>
        <strain evidence="3">F4-1</strain>
    </source>
</reference>
<gene>
    <name evidence="3" type="ORF">NLU13_8828</name>
</gene>
<evidence type="ECO:0000313" key="4">
    <source>
        <dbReference type="Proteomes" id="UP001175261"/>
    </source>
</evidence>
<evidence type="ECO:0000313" key="3">
    <source>
        <dbReference type="EMBL" id="KAK0382912.1"/>
    </source>
</evidence>
<feature type="signal peptide" evidence="2">
    <location>
        <begin position="1"/>
        <end position="22"/>
    </location>
</feature>
<dbReference type="GO" id="GO:0019239">
    <property type="term" value="F:deaminase activity"/>
    <property type="evidence" value="ECO:0007669"/>
    <property type="project" value="TreeGrafter"/>
</dbReference>
<dbReference type="Proteomes" id="UP001175261">
    <property type="component" value="Unassembled WGS sequence"/>
</dbReference>
<name>A0AA39G913_SARSR</name>
<protein>
    <submittedName>
        <fullName evidence="3">Uncharacterized protein</fullName>
    </submittedName>
</protein>
<accession>A0AA39G913</accession>
<dbReference type="GO" id="GO:0005829">
    <property type="term" value="C:cytosol"/>
    <property type="evidence" value="ECO:0007669"/>
    <property type="project" value="TreeGrafter"/>
</dbReference>
<dbReference type="PANTHER" id="PTHR11803">
    <property type="entry name" value="2-IMINOBUTANOATE/2-IMINOPROPANOATE DEAMINASE RIDA"/>
    <property type="match status" value="1"/>
</dbReference>
<dbReference type="Pfam" id="PF01042">
    <property type="entry name" value="Ribonuc_L-PSP"/>
    <property type="match status" value="1"/>
</dbReference>
<proteinExistence type="inferred from homology"/>
<keyword evidence="4" id="KW-1185">Reference proteome</keyword>
<dbReference type="Gene3D" id="3.30.1330.40">
    <property type="entry name" value="RutC-like"/>
    <property type="match status" value="1"/>
</dbReference>
<dbReference type="EMBL" id="JAPDFR010000009">
    <property type="protein sequence ID" value="KAK0382912.1"/>
    <property type="molecule type" value="Genomic_DNA"/>
</dbReference>
<evidence type="ECO:0000256" key="1">
    <source>
        <dbReference type="ARBA" id="ARBA00010552"/>
    </source>
</evidence>
<dbReference type="SUPFAM" id="SSF55298">
    <property type="entry name" value="YjgF-like"/>
    <property type="match status" value="1"/>
</dbReference>
<comment type="similarity">
    <text evidence="1">Belongs to the RutC family.</text>
</comment>